<dbReference type="InterPro" id="IPR057284">
    <property type="entry name" value="FF_RHG35_4th"/>
</dbReference>
<name>A0A8S3RYW2_MYTED</name>
<evidence type="ECO:0000313" key="4">
    <source>
        <dbReference type="EMBL" id="CAG2214793.1"/>
    </source>
</evidence>
<reference evidence="4" key="1">
    <citation type="submission" date="2021-03" db="EMBL/GenBank/DDBJ databases">
        <authorList>
            <person name="Bekaert M."/>
        </authorList>
    </citation>
    <scope>NUCLEOTIDE SEQUENCE</scope>
</reference>
<dbReference type="InterPro" id="IPR036517">
    <property type="entry name" value="FF_domain_sf"/>
</dbReference>
<accession>A0A8S3RYW2</accession>
<evidence type="ECO:0000313" key="5">
    <source>
        <dbReference type="Proteomes" id="UP000683360"/>
    </source>
</evidence>
<keyword evidence="5" id="KW-1185">Reference proteome</keyword>
<feature type="compositionally biased region" description="Basic and acidic residues" evidence="1">
    <location>
        <begin position="1027"/>
        <end position="1046"/>
    </location>
</feature>
<evidence type="ECO:0000259" key="3">
    <source>
        <dbReference type="PROSITE" id="PS51853"/>
    </source>
</evidence>
<feature type="compositionally biased region" description="Low complexity" evidence="1">
    <location>
        <begin position="748"/>
        <end position="758"/>
    </location>
</feature>
<feature type="compositionally biased region" description="Polar residues" evidence="1">
    <location>
        <begin position="868"/>
        <end position="879"/>
    </location>
</feature>
<dbReference type="InterPro" id="IPR051978">
    <property type="entry name" value="Rho-GAP_domain"/>
</dbReference>
<comment type="caution">
    <text evidence="4">The sequence shown here is derived from an EMBL/GenBank/DDBJ whole genome shotgun (WGS) entry which is preliminary data.</text>
</comment>
<dbReference type="GO" id="GO:0008361">
    <property type="term" value="P:regulation of cell size"/>
    <property type="evidence" value="ECO:0007669"/>
    <property type="project" value="TreeGrafter"/>
</dbReference>
<dbReference type="Gene3D" id="1.10.10.440">
    <property type="entry name" value="FF domain"/>
    <property type="match status" value="1"/>
</dbReference>
<dbReference type="PROSITE" id="PS51852">
    <property type="entry name" value="PG1"/>
    <property type="match status" value="1"/>
</dbReference>
<feature type="compositionally biased region" description="Basic residues" evidence="1">
    <location>
        <begin position="1000"/>
        <end position="1012"/>
    </location>
</feature>
<feature type="region of interest" description="Disordered" evidence="1">
    <location>
        <begin position="861"/>
        <end position="885"/>
    </location>
</feature>
<evidence type="ECO:0000256" key="1">
    <source>
        <dbReference type="SAM" id="MobiDB-lite"/>
    </source>
</evidence>
<evidence type="ECO:0000259" key="2">
    <source>
        <dbReference type="PROSITE" id="PS51852"/>
    </source>
</evidence>
<dbReference type="Pfam" id="PF19518">
    <property type="entry name" value="RhoGAP_pG1_pG2"/>
    <property type="match status" value="1"/>
</dbReference>
<feature type="compositionally biased region" description="Basic and acidic residues" evidence="1">
    <location>
        <begin position="1125"/>
        <end position="1151"/>
    </location>
</feature>
<organism evidence="4 5">
    <name type="scientific">Mytilus edulis</name>
    <name type="common">Blue mussel</name>
    <dbReference type="NCBI Taxonomy" id="6550"/>
    <lineage>
        <taxon>Eukaryota</taxon>
        <taxon>Metazoa</taxon>
        <taxon>Spiralia</taxon>
        <taxon>Lophotrochozoa</taxon>
        <taxon>Mollusca</taxon>
        <taxon>Bivalvia</taxon>
        <taxon>Autobranchia</taxon>
        <taxon>Pteriomorphia</taxon>
        <taxon>Mytilida</taxon>
        <taxon>Mytiloidea</taxon>
        <taxon>Mytilidae</taxon>
        <taxon>Mytilinae</taxon>
        <taxon>Mytilus</taxon>
    </lineage>
</organism>
<dbReference type="GO" id="GO:0050770">
    <property type="term" value="P:regulation of axonogenesis"/>
    <property type="evidence" value="ECO:0007669"/>
    <property type="project" value="TreeGrafter"/>
</dbReference>
<dbReference type="Gene3D" id="3.40.50.300">
    <property type="entry name" value="P-loop containing nucleotide triphosphate hydrolases"/>
    <property type="match status" value="1"/>
</dbReference>
<feature type="region of interest" description="Disordered" evidence="1">
    <location>
        <begin position="963"/>
        <end position="1093"/>
    </location>
</feature>
<dbReference type="InterPro" id="IPR039007">
    <property type="entry name" value="pG1"/>
</dbReference>
<dbReference type="GO" id="GO:0007266">
    <property type="term" value="P:Rho protein signal transduction"/>
    <property type="evidence" value="ECO:0007669"/>
    <property type="project" value="TreeGrafter"/>
</dbReference>
<proteinExistence type="predicted"/>
<protein>
    <submittedName>
        <fullName evidence="4">ARHGAP5</fullName>
    </submittedName>
</protein>
<sequence>MRTFNVSVIGLSGTEKDKGPNGVGKSCFCNRFICQDADKYSHDHISILSQSDFAGRVINNDHFLYWGEVTKTDDGSNFTFHVIEQTEFIDDVSFQPFKTGRTDPYHKRCIMTKVRSAEKLMYICKNQLSNKPWSGCQRYIADHPDYDTYFVEVAPGDESWKSKQDFVENYSETRIPFDLLNSSDAEKCFRNHLDNLQAEYRKSQLKKKFKIALEENQHVIPGKGLEETYIFFVGKECYNDLLSQEREQVYEQHQGELRQKAKLEFQELLWEKLELFIRMIGTSDTYTQEDIKSITKDIEDDLRYRKLDKMEGERNIMLLNHLGFMECPSKDRCHFREKCAENKVQFYLLQGLPEPQTITEPTECSPLNLVLLGKDGLATSIMKEIRLVYSNDEFQCFGKLYSLDYRTIEDDINVEFNTLAMFKPHVCICVYNSRESFDYLKTSLVTTDDNNFTLQDLPIAIVQAYNKNLSEKEQVILHERGQKIAQQLECVFIDIPFEYEVQDLFCRQQITRALESLGIEFNNDGRPLSEIMEPDLRVGMCLMCGDAFSAEIPLGPLLNSNPTQVRSDTNPSVTIEANLESMPDLTKQKIEVCCGSYHNFVAKIQKEEEEDVYHGFVLVFSPKRKASFCTMNAFADLLRRYWPSMPILILAITENGASSVFFQDEMSQSLIQKAIKVADDLGIEYMTTPPNFQKQALVYNNFLKEVWQKREEINESYYYEATSPPAYDESMSNRPPAPLPKPYDAYNTKSSTSNSQSTEDSDPLYDQPSRYRHPSDSEPERPSSTSPPPFRADQSGEYAQNGEHLVKPSVIKRRTNMNAGYHHDHYRKSYPAIETEGAKLQRELEKPYHFRKSSSMKLAMKQEDEGNWSEQSRHPSTGSRESEETVWVENEQYASFYEMQRKSNLYSPQKRNSAGINAPLAKPEQIEIADYATVKDALGYPLIENDYASVCDQLPVGQLQRIKSTQRKAKDKNKLKTDSDDSEVSSLERERGNRVIYSKVNRKATPHKKKTKQRSEGGPIISMPFATDEHGRHLGILRDADDRDRSNSPSEGSEGTGDDTIAILKKQRKRRSMKKGRSPGSSEGSGEHLAHNILTTTSLDLRTSMTSSMDGELDLNSSGGWRRKKDIEKDTLRKQKKEEKLRRKEEVIFNL</sequence>
<dbReference type="CDD" id="cd22207">
    <property type="entry name" value="pseudoGTPaseD_p190RhoGAP"/>
    <property type="match status" value="1"/>
</dbReference>
<dbReference type="Pfam" id="PF23083">
    <property type="entry name" value="FF_RHG35_4th"/>
    <property type="match status" value="1"/>
</dbReference>
<feature type="compositionally biased region" description="Polar residues" evidence="1">
    <location>
        <begin position="1109"/>
        <end position="1119"/>
    </location>
</feature>
<dbReference type="OrthoDB" id="9994905at2759"/>
<dbReference type="AlphaFoldDB" id="A0A8S3RYW2"/>
<gene>
    <name evidence="4" type="ORF">MEDL_28613</name>
</gene>
<dbReference type="EMBL" id="CAJPWZ010001423">
    <property type="protein sequence ID" value="CAG2214793.1"/>
    <property type="molecule type" value="Genomic_DNA"/>
</dbReference>
<dbReference type="GO" id="GO:0005829">
    <property type="term" value="C:cytosol"/>
    <property type="evidence" value="ECO:0007669"/>
    <property type="project" value="TreeGrafter"/>
</dbReference>
<feature type="region of interest" description="Disordered" evidence="1">
    <location>
        <begin position="724"/>
        <end position="811"/>
    </location>
</feature>
<dbReference type="InterPro" id="IPR045786">
    <property type="entry name" value="RhoGAP_pG1_pG2"/>
</dbReference>
<feature type="domain" description="PG1 pseudoGTPase" evidence="2">
    <location>
        <begin position="361"/>
        <end position="526"/>
    </location>
</feature>
<dbReference type="InterPro" id="IPR039006">
    <property type="entry name" value="RhoGAP_pG2"/>
</dbReference>
<dbReference type="InterPro" id="IPR027417">
    <property type="entry name" value="P-loop_NTPase"/>
</dbReference>
<dbReference type="PANTHER" id="PTHR46005">
    <property type="entry name" value="RHO GTPASE-ACTIVATING PROTEIN 190"/>
    <property type="match status" value="1"/>
</dbReference>
<dbReference type="Proteomes" id="UP000683360">
    <property type="component" value="Unassembled WGS sequence"/>
</dbReference>
<feature type="region of interest" description="Disordered" evidence="1">
    <location>
        <begin position="1109"/>
        <end position="1151"/>
    </location>
</feature>
<dbReference type="PROSITE" id="PS51853">
    <property type="entry name" value="PG2"/>
    <property type="match status" value="1"/>
</dbReference>
<dbReference type="PANTHER" id="PTHR46005:SF4">
    <property type="entry name" value="RHO GTPASE-ACTIVATING PROTEIN 190"/>
    <property type="match status" value="1"/>
</dbReference>
<feature type="compositionally biased region" description="Basic residues" evidence="1">
    <location>
        <begin position="1065"/>
        <end position="1077"/>
    </location>
</feature>
<dbReference type="GO" id="GO:0005096">
    <property type="term" value="F:GTPase activator activity"/>
    <property type="evidence" value="ECO:0007669"/>
    <property type="project" value="TreeGrafter"/>
</dbReference>
<feature type="domain" description="PG2 pseudoGTPase" evidence="3">
    <location>
        <begin position="537"/>
        <end position="712"/>
    </location>
</feature>